<feature type="non-terminal residue" evidence="2">
    <location>
        <position position="1"/>
    </location>
</feature>
<dbReference type="EMBL" id="JAXCGZ010019862">
    <property type="protein sequence ID" value="KAK7065793.1"/>
    <property type="molecule type" value="Genomic_DNA"/>
</dbReference>
<evidence type="ECO:0000256" key="1">
    <source>
        <dbReference type="SAM" id="MobiDB-lite"/>
    </source>
</evidence>
<accession>A0AAN8WPG1</accession>
<feature type="compositionally biased region" description="Basic and acidic residues" evidence="1">
    <location>
        <begin position="1"/>
        <end position="11"/>
    </location>
</feature>
<comment type="caution">
    <text evidence="2">The sequence shown here is derived from an EMBL/GenBank/DDBJ whole genome shotgun (WGS) entry which is preliminary data.</text>
</comment>
<feature type="region of interest" description="Disordered" evidence="1">
    <location>
        <begin position="1"/>
        <end position="40"/>
    </location>
</feature>
<evidence type="ECO:0000313" key="3">
    <source>
        <dbReference type="Proteomes" id="UP001381693"/>
    </source>
</evidence>
<name>A0AAN8WPG1_HALRR</name>
<sequence>SRSTDEPDMHDGFSVGPPVMKHPGLHGQPPPPEGWGSHHDLAYPLSREALQHVMAVEHVEKG</sequence>
<keyword evidence="3" id="KW-1185">Reference proteome</keyword>
<protein>
    <submittedName>
        <fullName evidence="2">Uncharacterized protein</fullName>
    </submittedName>
</protein>
<proteinExistence type="predicted"/>
<gene>
    <name evidence="2" type="ORF">SK128_015827</name>
</gene>
<evidence type="ECO:0000313" key="2">
    <source>
        <dbReference type="EMBL" id="KAK7065793.1"/>
    </source>
</evidence>
<organism evidence="2 3">
    <name type="scientific">Halocaridina rubra</name>
    <name type="common">Hawaiian red shrimp</name>
    <dbReference type="NCBI Taxonomy" id="373956"/>
    <lineage>
        <taxon>Eukaryota</taxon>
        <taxon>Metazoa</taxon>
        <taxon>Ecdysozoa</taxon>
        <taxon>Arthropoda</taxon>
        <taxon>Crustacea</taxon>
        <taxon>Multicrustacea</taxon>
        <taxon>Malacostraca</taxon>
        <taxon>Eumalacostraca</taxon>
        <taxon>Eucarida</taxon>
        <taxon>Decapoda</taxon>
        <taxon>Pleocyemata</taxon>
        <taxon>Caridea</taxon>
        <taxon>Atyoidea</taxon>
        <taxon>Atyidae</taxon>
        <taxon>Halocaridina</taxon>
    </lineage>
</organism>
<reference evidence="2 3" key="1">
    <citation type="submission" date="2023-11" db="EMBL/GenBank/DDBJ databases">
        <title>Halocaridina rubra genome assembly.</title>
        <authorList>
            <person name="Smith C."/>
        </authorList>
    </citation>
    <scope>NUCLEOTIDE SEQUENCE [LARGE SCALE GENOMIC DNA]</scope>
    <source>
        <strain evidence="2">EP-1</strain>
        <tissue evidence="2">Whole</tissue>
    </source>
</reference>
<dbReference type="Proteomes" id="UP001381693">
    <property type="component" value="Unassembled WGS sequence"/>
</dbReference>
<dbReference type="AlphaFoldDB" id="A0AAN8WPG1"/>